<dbReference type="RefSeq" id="WP_119797376.1">
    <property type="nucleotide sequence ID" value="NZ_CP021659.1"/>
</dbReference>
<evidence type="ECO:0000313" key="2">
    <source>
        <dbReference type="EMBL" id="AWK14173.1"/>
    </source>
</evidence>
<dbReference type="KEGG" id="fsm:CCS41_06245"/>
<dbReference type="Gene3D" id="1.10.1220.10">
    <property type="entry name" value="Met repressor-like"/>
    <property type="match status" value="1"/>
</dbReference>
<feature type="domain" description="Arc-like DNA binding" evidence="1">
    <location>
        <begin position="5"/>
        <end position="50"/>
    </location>
</feature>
<dbReference type="InterPro" id="IPR005569">
    <property type="entry name" value="Arc_DNA-bd_dom"/>
</dbReference>
<dbReference type="GO" id="GO:0006355">
    <property type="term" value="P:regulation of DNA-templated transcription"/>
    <property type="evidence" value="ECO:0007669"/>
    <property type="project" value="InterPro"/>
</dbReference>
<dbReference type="InterPro" id="IPR010985">
    <property type="entry name" value="Ribbon_hlx_hlx"/>
</dbReference>
<dbReference type="InterPro" id="IPR013321">
    <property type="entry name" value="Arc_rbn_hlx_hlx"/>
</dbReference>
<reference evidence="2 3" key="1">
    <citation type="submission" date="2017-05" db="EMBL/GenBank/DDBJ databases">
        <title>Genome sequence of Candidatus Fukatsuia symbiotica and Candidatus Hamiltonella defensa from Acyrthosiphon pisum strain 5D.</title>
        <authorList>
            <person name="Patel V.A."/>
            <person name="Chevignon G."/>
            <person name="Russell J.A."/>
            <person name="Oliver K.M."/>
        </authorList>
    </citation>
    <scope>NUCLEOTIDE SEQUENCE [LARGE SCALE GENOMIC DNA]</scope>
    <source>
        <strain evidence="2 3">5D</strain>
    </source>
</reference>
<sequence length="66" mass="7330">MIGTRATPQFNIRMPKEFMEAIKNIAAKHGRSMNSEITQILKDHISKNSKTPVATTAEVFNPSETA</sequence>
<dbReference type="Pfam" id="PF03869">
    <property type="entry name" value="Arc"/>
    <property type="match status" value="1"/>
</dbReference>
<evidence type="ECO:0000259" key="1">
    <source>
        <dbReference type="Pfam" id="PF03869"/>
    </source>
</evidence>
<dbReference type="SUPFAM" id="SSF47598">
    <property type="entry name" value="Ribbon-helix-helix"/>
    <property type="match status" value="1"/>
</dbReference>
<proteinExistence type="predicted"/>
<dbReference type="EMBL" id="CP021659">
    <property type="protein sequence ID" value="AWK14173.1"/>
    <property type="molecule type" value="Genomic_DNA"/>
</dbReference>
<evidence type="ECO:0000313" key="3">
    <source>
        <dbReference type="Proteomes" id="UP000261875"/>
    </source>
</evidence>
<organism evidence="2 3">
    <name type="scientific">Candidatus Fukatsuia symbiotica</name>
    <dbReference type="NCBI Taxonomy" id="1878942"/>
    <lineage>
        <taxon>Bacteria</taxon>
        <taxon>Pseudomonadati</taxon>
        <taxon>Pseudomonadota</taxon>
        <taxon>Gammaproteobacteria</taxon>
        <taxon>Enterobacterales</taxon>
        <taxon>Yersiniaceae</taxon>
        <taxon>Candidatus Fukatsuia</taxon>
    </lineage>
</organism>
<name>A0A2U8I4U4_9GAMM</name>
<protein>
    <recommendedName>
        <fullName evidence="1">Arc-like DNA binding domain-containing protein</fullName>
    </recommendedName>
</protein>
<gene>
    <name evidence="2" type="ORF">CCS41_06245</name>
</gene>
<accession>A0A2U8I4U4</accession>
<dbReference type="OrthoDB" id="6629982at2"/>
<dbReference type="AlphaFoldDB" id="A0A2U8I4U4"/>
<keyword evidence="3" id="KW-1185">Reference proteome</keyword>
<dbReference type="GO" id="GO:0043565">
    <property type="term" value="F:sequence-specific DNA binding"/>
    <property type="evidence" value="ECO:0007669"/>
    <property type="project" value="UniProtKB-ARBA"/>
</dbReference>
<dbReference type="Proteomes" id="UP000261875">
    <property type="component" value="Chromosome"/>
</dbReference>